<gene>
    <name evidence="3" type="ORF">F0344_16205</name>
</gene>
<dbReference type="Proteomes" id="UP000515307">
    <property type="component" value="Chromosome"/>
</dbReference>
<dbReference type="KEGG" id="sfiy:F0344_16205"/>
<keyword evidence="2" id="KW-1133">Transmembrane helix</keyword>
<dbReference type="AlphaFoldDB" id="A0A7G7BKV8"/>
<organism evidence="3 4">
    <name type="scientific">Streptomyces finlayi</name>
    <dbReference type="NCBI Taxonomy" id="67296"/>
    <lineage>
        <taxon>Bacteria</taxon>
        <taxon>Bacillati</taxon>
        <taxon>Actinomycetota</taxon>
        <taxon>Actinomycetes</taxon>
        <taxon>Kitasatosporales</taxon>
        <taxon>Streptomycetaceae</taxon>
        <taxon>Streptomyces</taxon>
    </lineage>
</organism>
<feature type="region of interest" description="Disordered" evidence="1">
    <location>
        <begin position="1"/>
        <end position="24"/>
    </location>
</feature>
<evidence type="ECO:0000256" key="1">
    <source>
        <dbReference type="SAM" id="MobiDB-lite"/>
    </source>
</evidence>
<evidence type="ECO:0000256" key="2">
    <source>
        <dbReference type="SAM" id="Phobius"/>
    </source>
</evidence>
<proteinExistence type="predicted"/>
<name>A0A7G7BKV8_9ACTN</name>
<evidence type="ECO:0000313" key="4">
    <source>
        <dbReference type="Proteomes" id="UP000515307"/>
    </source>
</evidence>
<accession>A0A7G7BKV8</accession>
<feature type="transmembrane region" description="Helical" evidence="2">
    <location>
        <begin position="31"/>
        <end position="50"/>
    </location>
</feature>
<protein>
    <submittedName>
        <fullName evidence="3">Uncharacterized protein</fullName>
    </submittedName>
</protein>
<evidence type="ECO:0000313" key="3">
    <source>
        <dbReference type="EMBL" id="QNE75973.1"/>
    </source>
</evidence>
<dbReference type="RefSeq" id="WP_185299469.1">
    <property type="nucleotide sequence ID" value="NZ_CP045702.1"/>
</dbReference>
<keyword evidence="2" id="KW-0472">Membrane</keyword>
<reference evidence="4" key="1">
    <citation type="submission" date="2019-10" db="EMBL/GenBank/DDBJ databases">
        <title>Antimicrobial potential of Antarctic Bacteria.</title>
        <authorList>
            <person name="Benaud N."/>
            <person name="Edwards R.J."/>
            <person name="Ferrari B.C."/>
        </authorList>
    </citation>
    <scope>NUCLEOTIDE SEQUENCE [LARGE SCALE GENOMIC DNA]</scope>
    <source>
        <strain evidence="4">NBSH44</strain>
    </source>
</reference>
<keyword evidence="2" id="KW-0812">Transmembrane</keyword>
<sequence length="196" mass="21246">MITLEEPARPSSCHGLAPINRGGTRKRRRRALVGGLVTVAVVATVLVATLSTDRPNGSGEGSQSLSVAESIACAETIVEGDVLAIRDTRPPEPKPDDWLPHITVTLAVKDWIKPLKGPKRLDVDIAAPWEGKSPIATGERLLIKVWNHPGISNQSYRAGQLKPTRESLARWLPTGMKTSCPDFWTHPKDRSVPGDS</sequence>
<keyword evidence="4" id="KW-1185">Reference proteome</keyword>
<dbReference type="EMBL" id="CP045702">
    <property type="protein sequence ID" value="QNE75973.1"/>
    <property type="molecule type" value="Genomic_DNA"/>
</dbReference>